<dbReference type="GO" id="GO:0003677">
    <property type="term" value="F:DNA binding"/>
    <property type="evidence" value="ECO:0007669"/>
    <property type="project" value="UniProtKB-KW"/>
</dbReference>
<dbReference type="RefSeq" id="WP_307425859.1">
    <property type="nucleotide sequence ID" value="NZ_JAUSVK010000001.1"/>
</dbReference>
<dbReference type="Pfam" id="PF00392">
    <property type="entry name" value="GntR"/>
    <property type="match status" value="1"/>
</dbReference>
<dbReference type="InterPro" id="IPR036388">
    <property type="entry name" value="WH-like_DNA-bd_sf"/>
</dbReference>
<dbReference type="PANTHER" id="PTHR43537">
    <property type="entry name" value="TRANSCRIPTIONAL REGULATOR, GNTR FAMILY"/>
    <property type="match status" value="1"/>
</dbReference>
<proteinExistence type="predicted"/>
<keyword evidence="1" id="KW-0805">Transcription regulation</keyword>
<dbReference type="SMART" id="SM00345">
    <property type="entry name" value="HTH_GNTR"/>
    <property type="match status" value="1"/>
</dbReference>
<evidence type="ECO:0000259" key="4">
    <source>
        <dbReference type="PROSITE" id="PS50949"/>
    </source>
</evidence>
<keyword evidence="3" id="KW-0804">Transcription</keyword>
<dbReference type="Proteomes" id="UP001237448">
    <property type="component" value="Unassembled WGS sequence"/>
</dbReference>
<dbReference type="PANTHER" id="PTHR43537:SF39">
    <property type="entry name" value="HTH-TYPE TRANSCRIPTIONAL REGULATOR MCBR"/>
    <property type="match status" value="1"/>
</dbReference>
<evidence type="ECO:0000256" key="3">
    <source>
        <dbReference type="ARBA" id="ARBA00023163"/>
    </source>
</evidence>
<dbReference type="Gene3D" id="1.10.10.10">
    <property type="entry name" value="Winged helix-like DNA-binding domain superfamily/Winged helix DNA-binding domain"/>
    <property type="match status" value="1"/>
</dbReference>
<dbReference type="InterPro" id="IPR036390">
    <property type="entry name" value="WH_DNA-bd_sf"/>
</dbReference>
<evidence type="ECO:0000256" key="2">
    <source>
        <dbReference type="ARBA" id="ARBA00023125"/>
    </source>
</evidence>
<evidence type="ECO:0000313" key="6">
    <source>
        <dbReference type="Proteomes" id="UP001237448"/>
    </source>
</evidence>
<name>A0ABU0FCC2_9HYPH</name>
<reference evidence="5 6" key="1">
    <citation type="submission" date="2023-07" db="EMBL/GenBank/DDBJ databases">
        <title>Genomic Encyclopedia of Type Strains, Phase IV (KMG-IV): sequencing the most valuable type-strain genomes for metagenomic binning, comparative biology and taxonomic classification.</title>
        <authorList>
            <person name="Goeker M."/>
        </authorList>
    </citation>
    <scope>NUCLEOTIDE SEQUENCE [LARGE SCALE GENOMIC DNA]</scope>
    <source>
        <strain evidence="5 6">DSM 5896</strain>
    </source>
</reference>
<feature type="domain" description="HTH gntR-type" evidence="4">
    <location>
        <begin position="22"/>
        <end position="89"/>
    </location>
</feature>
<dbReference type="InterPro" id="IPR008920">
    <property type="entry name" value="TF_FadR/GntR_C"/>
</dbReference>
<dbReference type="InterPro" id="IPR000524">
    <property type="entry name" value="Tscrpt_reg_HTH_GntR"/>
</dbReference>
<protein>
    <submittedName>
        <fullName evidence="5">DNA-binding GntR family transcriptional regulator</fullName>
    </submittedName>
</protein>
<sequence>MARVLAGTGAEKTAQLPDALYAPMHDRVYEALREGLIGGDFVPGRPVTLRGLADMLDVSPMPVRAAVARLVAEGALALTPTRRISVPVMTADRFEELVRVRILLEGEAAVRALPAVDAARLAEIRAHDSALERCLAEGDAQGYMRANHAFHFAIYRAAPSTVLLPLVENLWLQFGPFMRLVYEGLDMTGLVDQHGRAIGAIERRDAAELRAAIEADIADGMSIIGGMALP</sequence>
<keyword evidence="6" id="KW-1185">Reference proteome</keyword>
<keyword evidence="2 5" id="KW-0238">DNA-binding</keyword>
<dbReference type="SUPFAM" id="SSF48008">
    <property type="entry name" value="GntR ligand-binding domain-like"/>
    <property type="match status" value="1"/>
</dbReference>
<dbReference type="InterPro" id="IPR011711">
    <property type="entry name" value="GntR_C"/>
</dbReference>
<dbReference type="Gene3D" id="1.20.120.530">
    <property type="entry name" value="GntR ligand-binding domain-like"/>
    <property type="match status" value="1"/>
</dbReference>
<organism evidence="5 6">
    <name type="scientific">Labrys monachus</name>
    <dbReference type="NCBI Taxonomy" id="217067"/>
    <lineage>
        <taxon>Bacteria</taxon>
        <taxon>Pseudomonadati</taxon>
        <taxon>Pseudomonadota</taxon>
        <taxon>Alphaproteobacteria</taxon>
        <taxon>Hyphomicrobiales</taxon>
        <taxon>Xanthobacteraceae</taxon>
        <taxon>Labrys</taxon>
    </lineage>
</organism>
<dbReference type="Pfam" id="PF07729">
    <property type="entry name" value="FCD"/>
    <property type="match status" value="1"/>
</dbReference>
<gene>
    <name evidence="5" type="ORF">J3R73_002049</name>
</gene>
<accession>A0ABU0FCC2</accession>
<comment type="caution">
    <text evidence="5">The sequence shown here is derived from an EMBL/GenBank/DDBJ whole genome shotgun (WGS) entry which is preliminary data.</text>
</comment>
<evidence type="ECO:0000256" key="1">
    <source>
        <dbReference type="ARBA" id="ARBA00023015"/>
    </source>
</evidence>
<dbReference type="SMART" id="SM00895">
    <property type="entry name" value="FCD"/>
    <property type="match status" value="1"/>
</dbReference>
<dbReference type="EMBL" id="JAUSVK010000001">
    <property type="protein sequence ID" value="MDQ0392257.1"/>
    <property type="molecule type" value="Genomic_DNA"/>
</dbReference>
<dbReference type="PROSITE" id="PS50949">
    <property type="entry name" value="HTH_GNTR"/>
    <property type="match status" value="1"/>
</dbReference>
<dbReference type="SUPFAM" id="SSF46785">
    <property type="entry name" value="Winged helix' DNA-binding domain"/>
    <property type="match status" value="1"/>
</dbReference>
<evidence type="ECO:0000313" key="5">
    <source>
        <dbReference type="EMBL" id="MDQ0392257.1"/>
    </source>
</evidence>